<comment type="caution">
    <text evidence="1">The sequence shown here is derived from an EMBL/GenBank/DDBJ whole genome shotgun (WGS) entry which is preliminary data.</text>
</comment>
<dbReference type="EMBL" id="ASHM01195046">
    <property type="protein sequence ID" value="PNX66541.1"/>
    <property type="molecule type" value="Genomic_DNA"/>
</dbReference>
<proteinExistence type="predicted"/>
<feature type="non-terminal residue" evidence="1">
    <location>
        <position position="1"/>
    </location>
</feature>
<name>A0A2K3KJQ5_TRIPR</name>
<dbReference type="Proteomes" id="UP000236291">
    <property type="component" value="Unassembled WGS sequence"/>
</dbReference>
<sequence>AGCYNMTKCPREIHEIEAVMAGAPWPVKKTSTKIENGLESKA</sequence>
<gene>
    <name evidence="1" type="ORF">L195_g063099</name>
</gene>
<dbReference type="ExpressionAtlas" id="A0A2K3KJQ5">
    <property type="expression patterns" value="baseline"/>
</dbReference>
<reference evidence="1 2" key="2">
    <citation type="journal article" date="2017" name="Front. Plant Sci.">
        <title>Gene Classification and Mining of Molecular Markers Useful in Red Clover (Trifolium pratense) Breeding.</title>
        <authorList>
            <person name="Istvanek J."/>
            <person name="Dluhosova J."/>
            <person name="Dluhos P."/>
            <person name="Patkova L."/>
            <person name="Nedelnik J."/>
            <person name="Repkova J."/>
        </authorList>
    </citation>
    <scope>NUCLEOTIDE SEQUENCE [LARGE SCALE GENOMIC DNA]</scope>
    <source>
        <strain evidence="2">cv. Tatra</strain>
        <tissue evidence="1">Young leaves</tissue>
    </source>
</reference>
<protein>
    <submittedName>
        <fullName evidence="1">Uncharacterized protein</fullName>
    </submittedName>
</protein>
<dbReference type="AlphaFoldDB" id="A0A2K3KJQ5"/>
<evidence type="ECO:0000313" key="1">
    <source>
        <dbReference type="EMBL" id="PNX66541.1"/>
    </source>
</evidence>
<reference evidence="1 2" key="1">
    <citation type="journal article" date="2014" name="Am. J. Bot.">
        <title>Genome assembly and annotation for red clover (Trifolium pratense; Fabaceae).</title>
        <authorList>
            <person name="Istvanek J."/>
            <person name="Jaros M."/>
            <person name="Krenek A."/>
            <person name="Repkova J."/>
        </authorList>
    </citation>
    <scope>NUCLEOTIDE SEQUENCE [LARGE SCALE GENOMIC DNA]</scope>
    <source>
        <strain evidence="2">cv. Tatra</strain>
        <tissue evidence="1">Young leaves</tissue>
    </source>
</reference>
<evidence type="ECO:0000313" key="2">
    <source>
        <dbReference type="Proteomes" id="UP000236291"/>
    </source>
</evidence>
<accession>A0A2K3KJQ5</accession>
<organism evidence="1 2">
    <name type="scientific">Trifolium pratense</name>
    <name type="common">Red clover</name>
    <dbReference type="NCBI Taxonomy" id="57577"/>
    <lineage>
        <taxon>Eukaryota</taxon>
        <taxon>Viridiplantae</taxon>
        <taxon>Streptophyta</taxon>
        <taxon>Embryophyta</taxon>
        <taxon>Tracheophyta</taxon>
        <taxon>Spermatophyta</taxon>
        <taxon>Magnoliopsida</taxon>
        <taxon>eudicotyledons</taxon>
        <taxon>Gunneridae</taxon>
        <taxon>Pentapetalae</taxon>
        <taxon>rosids</taxon>
        <taxon>fabids</taxon>
        <taxon>Fabales</taxon>
        <taxon>Fabaceae</taxon>
        <taxon>Papilionoideae</taxon>
        <taxon>50 kb inversion clade</taxon>
        <taxon>NPAAA clade</taxon>
        <taxon>Hologalegina</taxon>
        <taxon>IRL clade</taxon>
        <taxon>Trifolieae</taxon>
        <taxon>Trifolium</taxon>
    </lineage>
</organism>